<evidence type="ECO:0000256" key="10">
    <source>
        <dbReference type="HAMAP-Rule" id="MF_01820"/>
    </source>
</evidence>
<feature type="binding site" evidence="10">
    <location>
        <position position="252"/>
    </location>
    <ligand>
        <name>Zn(2+)</name>
        <dbReference type="ChEBI" id="CHEBI:29105"/>
    </ligand>
</feature>
<dbReference type="RefSeq" id="WP_106999960.1">
    <property type="nucleotide sequence ID" value="NZ_DBFCCR010000017.1"/>
</dbReference>
<keyword evidence="7 10" id="KW-0862">Zinc</keyword>
<evidence type="ECO:0000256" key="2">
    <source>
        <dbReference type="ARBA" id="ARBA00022517"/>
    </source>
</evidence>
<dbReference type="InterPro" id="IPR030378">
    <property type="entry name" value="G_CP_dom"/>
</dbReference>
<name>A0A2T3FU30_9CLOT</name>
<dbReference type="HAMAP" id="MF_01820">
    <property type="entry name" value="GTPase_RsgA"/>
    <property type="match status" value="1"/>
</dbReference>
<sequence length="297" mass="33792">MQGKIIKGIGGFYYVHDGIGKVYECRAKGIFRNRGIKPLVGDDVEISVLDEEKATGNLDEILPRKNRLIRPAVSNVDQAVVVFAITDPMPNLNLLDRFLVMMERQEVPVSICFNKIDLVDAAEQEKLRAIYEPAGYPVHFISTYEKSGLEEFHRLIIGKTTVLAGPSGVGKSSITNFIQPEAQMETGGISEKIRRGKHTTRHSELFFVEESTYMMDTPGFSSLYIEDLEPEALKDFFPEFEAYEDECRFLGCVHIGERECGVKTAVQEHKIGQSRYDNYRLMYQELKEKKKYGRSSR</sequence>
<dbReference type="GO" id="GO:0005737">
    <property type="term" value="C:cytoplasm"/>
    <property type="evidence" value="ECO:0007669"/>
    <property type="project" value="UniProtKB-SubCell"/>
</dbReference>
<proteinExistence type="inferred from homology"/>
<keyword evidence="14" id="KW-1185">Reference proteome</keyword>
<evidence type="ECO:0000256" key="1">
    <source>
        <dbReference type="ARBA" id="ARBA00022490"/>
    </source>
</evidence>
<dbReference type="InterPro" id="IPR004881">
    <property type="entry name" value="Ribosome_biogen_GTPase_RsgA"/>
</dbReference>
<feature type="binding site" evidence="10">
    <location>
        <begin position="114"/>
        <end position="117"/>
    </location>
    <ligand>
        <name>GTP</name>
        <dbReference type="ChEBI" id="CHEBI:37565"/>
    </ligand>
</feature>
<accession>A0A2T3FU30</accession>
<evidence type="ECO:0000256" key="3">
    <source>
        <dbReference type="ARBA" id="ARBA00022723"/>
    </source>
</evidence>
<dbReference type="Proteomes" id="UP000241048">
    <property type="component" value="Unassembled WGS sequence"/>
</dbReference>
<dbReference type="AlphaFoldDB" id="A0A2T3FU30"/>
<dbReference type="Gene3D" id="3.40.50.300">
    <property type="entry name" value="P-loop containing nucleotide triphosphate hydrolases"/>
    <property type="match status" value="1"/>
</dbReference>
<dbReference type="Gene3D" id="2.40.50.140">
    <property type="entry name" value="Nucleic acid-binding proteins"/>
    <property type="match status" value="1"/>
</dbReference>
<keyword evidence="1 10" id="KW-0963">Cytoplasm</keyword>
<protein>
    <recommendedName>
        <fullName evidence="10">Small ribosomal subunit biogenesis GTPase RsgA</fullName>
        <ecNumber evidence="10">3.6.1.-</ecNumber>
    </recommendedName>
</protein>
<comment type="function">
    <text evidence="10">One of several proteins that assist in the late maturation steps of the functional core of the 30S ribosomal subunit. Helps release RbfA from mature subunits. May play a role in the assembly of ribosomal proteins into the subunit. Circularly permuted GTPase that catalyzes slow GTP hydrolysis, GTPase activity is stimulated by the 30S ribosomal subunit.</text>
</comment>
<dbReference type="InterPro" id="IPR027417">
    <property type="entry name" value="P-loop_NTPase"/>
</dbReference>
<evidence type="ECO:0000313" key="13">
    <source>
        <dbReference type="EMBL" id="PST38780.1"/>
    </source>
</evidence>
<dbReference type="InterPro" id="IPR010914">
    <property type="entry name" value="RsgA_GTPase_dom"/>
</dbReference>
<dbReference type="GO" id="GO:0042274">
    <property type="term" value="P:ribosomal small subunit biogenesis"/>
    <property type="evidence" value="ECO:0007669"/>
    <property type="project" value="UniProtKB-UniRule"/>
</dbReference>
<evidence type="ECO:0000256" key="6">
    <source>
        <dbReference type="ARBA" id="ARBA00022801"/>
    </source>
</evidence>
<reference evidence="13 14" key="1">
    <citation type="submission" date="2018-03" db="EMBL/GenBank/DDBJ databases">
        <title>Lachnoclostridium SNUG30386 gen.nov., sp.nov., isolated from human faeces.</title>
        <authorList>
            <person name="Seo B."/>
            <person name="Jeon K."/>
            <person name="Ko G."/>
        </authorList>
    </citation>
    <scope>NUCLEOTIDE SEQUENCE [LARGE SCALE GENOMIC DNA]</scope>
    <source>
        <strain evidence="13 14">SNUG30386</strain>
    </source>
</reference>
<dbReference type="Pfam" id="PF03193">
    <property type="entry name" value="RsgA_GTPase"/>
    <property type="match status" value="1"/>
</dbReference>
<keyword evidence="9 10" id="KW-0342">GTP-binding</keyword>
<dbReference type="EC" id="3.6.1.-" evidence="10"/>
<evidence type="ECO:0000256" key="9">
    <source>
        <dbReference type="ARBA" id="ARBA00023134"/>
    </source>
</evidence>
<feature type="binding site" evidence="10">
    <location>
        <position position="254"/>
    </location>
    <ligand>
        <name>Zn(2+)</name>
        <dbReference type="ChEBI" id="CHEBI:29105"/>
    </ligand>
</feature>
<comment type="caution">
    <text evidence="13">The sequence shown here is derived from an EMBL/GenBank/DDBJ whole genome shotgun (WGS) entry which is preliminary data.</text>
</comment>
<feature type="binding site" evidence="10">
    <location>
        <position position="247"/>
    </location>
    <ligand>
        <name>Zn(2+)</name>
        <dbReference type="ChEBI" id="CHEBI:29105"/>
    </ligand>
</feature>
<evidence type="ECO:0000256" key="5">
    <source>
        <dbReference type="ARBA" id="ARBA00022741"/>
    </source>
</evidence>
<dbReference type="CDD" id="cd01854">
    <property type="entry name" value="YjeQ_EngC"/>
    <property type="match status" value="1"/>
</dbReference>
<keyword evidence="8 10" id="KW-0694">RNA-binding</keyword>
<dbReference type="GO" id="GO:0019843">
    <property type="term" value="F:rRNA binding"/>
    <property type="evidence" value="ECO:0007669"/>
    <property type="project" value="UniProtKB-KW"/>
</dbReference>
<dbReference type="GeneID" id="79839738"/>
<evidence type="ECO:0000256" key="8">
    <source>
        <dbReference type="ARBA" id="ARBA00022884"/>
    </source>
</evidence>
<dbReference type="PROSITE" id="PS51721">
    <property type="entry name" value="G_CP"/>
    <property type="match status" value="1"/>
</dbReference>
<evidence type="ECO:0000313" key="14">
    <source>
        <dbReference type="Proteomes" id="UP000241048"/>
    </source>
</evidence>
<feature type="domain" description="CP-type G" evidence="12">
    <location>
        <begin position="65"/>
        <end position="223"/>
    </location>
</feature>
<evidence type="ECO:0000256" key="4">
    <source>
        <dbReference type="ARBA" id="ARBA00022730"/>
    </source>
</evidence>
<comment type="cofactor">
    <cofactor evidence="10">
        <name>Zn(2+)</name>
        <dbReference type="ChEBI" id="CHEBI:29105"/>
    </cofactor>
    <text evidence="10">Binds 1 zinc ion per subunit.</text>
</comment>
<evidence type="ECO:0000259" key="11">
    <source>
        <dbReference type="PROSITE" id="PS50936"/>
    </source>
</evidence>
<dbReference type="SUPFAM" id="SSF50249">
    <property type="entry name" value="Nucleic acid-binding proteins"/>
    <property type="match status" value="1"/>
</dbReference>
<dbReference type="GO" id="GO:0005525">
    <property type="term" value="F:GTP binding"/>
    <property type="evidence" value="ECO:0007669"/>
    <property type="project" value="UniProtKB-UniRule"/>
</dbReference>
<dbReference type="SUPFAM" id="SSF52540">
    <property type="entry name" value="P-loop containing nucleoside triphosphate hydrolases"/>
    <property type="match status" value="1"/>
</dbReference>
<dbReference type="GO" id="GO:0003924">
    <property type="term" value="F:GTPase activity"/>
    <property type="evidence" value="ECO:0007669"/>
    <property type="project" value="UniProtKB-UniRule"/>
</dbReference>
<dbReference type="PROSITE" id="PS50936">
    <property type="entry name" value="ENGC_GTPASE"/>
    <property type="match status" value="1"/>
</dbReference>
<dbReference type="Pfam" id="PF16745">
    <property type="entry name" value="RsgA_N"/>
    <property type="match status" value="1"/>
</dbReference>
<dbReference type="InterPro" id="IPR031944">
    <property type="entry name" value="RsgA_N"/>
</dbReference>
<dbReference type="InterPro" id="IPR012340">
    <property type="entry name" value="NA-bd_OB-fold"/>
</dbReference>
<evidence type="ECO:0000256" key="7">
    <source>
        <dbReference type="ARBA" id="ARBA00022833"/>
    </source>
</evidence>
<dbReference type="GO" id="GO:0046872">
    <property type="term" value="F:metal ion binding"/>
    <property type="evidence" value="ECO:0007669"/>
    <property type="project" value="UniProtKB-KW"/>
</dbReference>
<dbReference type="PANTHER" id="PTHR32120:SF11">
    <property type="entry name" value="SMALL RIBOSOMAL SUBUNIT BIOGENESIS GTPASE RSGA 1, MITOCHONDRIAL-RELATED"/>
    <property type="match status" value="1"/>
</dbReference>
<dbReference type="NCBIfam" id="TIGR00157">
    <property type="entry name" value="ribosome small subunit-dependent GTPase A"/>
    <property type="match status" value="1"/>
</dbReference>
<keyword evidence="5 10" id="KW-0547">Nucleotide-binding</keyword>
<comment type="subcellular location">
    <subcellularLocation>
        <location evidence="10">Cytoplasm</location>
    </subcellularLocation>
</comment>
<evidence type="ECO:0000259" key="12">
    <source>
        <dbReference type="PROSITE" id="PS51721"/>
    </source>
</evidence>
<dbReference type="CDD" id="cd04466">
    <property type="entry name" value="S1_YloQ_GTPase"/>
    <property type="match status" value="1"/>
</dbReference>
<comment type="subunit">
    <text evidence="10">Monomer. Associates with 30S ribosomal subunit, binds 16S rRNA.</text>
</comment>
<organism evidence="13 14">
    <name type="scientific">Clostridium fessum</name>
    <dbReference type="NCBI Taxonomy" id="2126740"/>
    <lineage>
        <taxon>Bacteria</taxon>
        <taxon>Bacillati</taxon>
        <taxon>Bacillota</taxon>
        <taxon>Clostridia</taxon>
        <taxon>Eubacteriales</taxon>
        <taxon>Clostridiaceae</taxon>
        <taxon>Clostridium</taxon>
    </lineage>
</organism>
<feature type="binding site" evidence="10">
    <location>
        <begin position="165"/>
        <end position="173"/>
    </location>
    <ligand>
        <name>GTP</name>
        <dbReference type="ChEBI" id="CHEBI:37565"/>
    </ligand>
</feature>
<keyword evidence="2 10" id="KW-0690">Ribosome biogenesis</keyword>
<keyword evidence="4 10" id="KW-0699">rRNA-binding</keyword>
<dbReference type="PANTHER" id="PTHR32120">
    <property type="entry name" value="SMALL RIBOSOMAL SUBUNIT BIOGENESIS GTPASE RSGA"/>
    <property type="match status" value="1"/>
</dbReference>
<feature type="domain" description="EngC GTPase" evidence="11">
    <location>
        <begin position="74"/>
        <end position="221"/>
    </location>
</feature>
<comment type="similarity">
    <text evidence="10">Belongs to the TRAFAC class YlqF/YawG GTPase family. RsgA subfamily.</text>
</comment>
<feature type="binding site" evidence="10">
    <location>
        <position position="260"/>
    </location>
    <ligand>
        <name>Zn(2+)</name>
        <dbReference type="ChEBI" id="CHEBI:29105"/>
    </ligand>
</feature>
<keyword evidence="6 10" id="KW-0378">Hydrolase</keyword>
<dbReference type="Gene3D" id="1.10.40.50">
    <property type="entry name" value="Probable gtpase engc, domain 3"/>
    <property type="match status" value="1"/>
</dbReference>
<keyword evidence="3 10" id="KW-0479">Metal-binding</keyword>
<gene>
    <name evidence="10 13" type="primary">rsgA</name>
    <name evidence="13" type="ORF">C7U56_02200</name>
</gene>
<dbReference type="EMBL" id="PYLO01000001">
    <property type="protein sequence ID" value="PST38780.1"/>
    <property type="molecule type" value="Genomic_DNA"/>
</dbReference>